<comment type="caution">
    <text evidence="1">The sequence shown here is derived from an EMBL/GenBank/DDBJ whole genome shotgun (WGS) entry which is preliminary data.</text>
</comment>
<organism evidence="1 2">
    <name type="scientific">Jimgerdemannia flammicorona</name>
    <dbReference type="NCBI Taxonomy" id="994334"/>
    <lineage>
        <taxon>Eukaryota</taxon>
        <taxon>Fungi</taxon>
        <taxon>Fungi incertae sedis</taxon>
        <taxon>Mucoromycota</taxon>
        <taxon>Mucoromycotina</taxon>
        <taxon>Endogonomycetes</taxon>
        <taxon>Endogonales</taxon>
        <taxon>Endogonaceae</taxon>
        <taxon>Jimgerdemannia</taxon>
    </lineage>
</organism>
<protein>
    <submittedName>
        <fullName evidence="1">Uncharacterized protein</fullName>
    </submittedName>
</protein>
<name>A0A433Q1V6_9FUNG</name>
<evidence type="ECO:0000313" key="1">
    <source>
        <dbReference type="EMBL" id="RUS23770.1"/>
    </source>
</evidence>
<dbReference type="Proteomes" id="UP000274822">
    <property type="component" value="Unassembled WGS sequence"/>
</dbReference>
<dbReference type="AlphaFoldDB" id="A0A433Q1V6"/>
<dbReference type="EMBL" id="RBNJ01018623">
    <property type="protein sequence ID" value="RUS23770.1"/>
    <property type="molecule type" value="Genomic_DNA"/>
</dbReference>
<keyword evidence="2" id="KW-1185">Reference proteome</keyword>
<evidence type="ECO:0000313" key="2">
    <source>
        <dbReference type="Proteomes" id="UP000274822"/>
    </source>
</evidence>
<sequence>MGYVYFDETNIEDWNLADFHQCWIDLYRDLPNRLSYERAIDYLIKSLRAIIETSSDSGKVNKAVNILEKAKVTYSIFFKVVLPCELQYVLPSYSYERIPTWILFYDLFGCCELLQLRKDAYSDPFL</sequence>
<gene>
    <name evidence="1" type="ORF">BC938DRAFT_474650</name>
</gene>
<reference evidence="1 2" key="1">
    <citation type="journal article" date="2018" name="New Phytol.">
        <title>Phylogenomics of Endogonaceae and evolution of mycorrhizas within Mucoromycota.</title>
        <authorList>
            <person name="Chang Y."/>
            <person name="Desiro A."/>
            <person name="Na H."/>
            <person name="Sandor L."/>
            <person name="Lipzen A."/>
            <person name="Clum A."/>
            <person name="Barry K."/>
            <person name="Grigoriev I.V."/>
            <person name="Martin F.M."/>
            <person name="Stajich J.E."/>
            <person name="Smith M.E."/>
            <person name="Bonito G."/>
            <person name="Spatafora J.W."/>
        </authorList>
    </citation>
    <scope>NUCLEOTIDE SEQUENCE [LARGE SCALE GENOMIC DNA]</scope>
    <source>
        <strain evidence="1 2">AD002</strain>
    </source>
</reference>
<accession>A0A433Q1V6</accession>
<proteinExistence type="predicted"/>